<name>A0AAD8MEB0_9APIA</name>
<protein>
    <submittedName>
        <fullName evidence="2">Uncharacterized protein</fullName>
    </submittedName>
</protein>
<evidence type="ECO:0000256" key="1">
    <source>
        <dbReference type="SAM" id="MobiDB-lite"/>
    </source>
</evidence>
<accession>A0AAD8MEB0</accession>
<comment type="caution">
    <text evidence="2">The sequence shown here is derived from an EMBL/GenBank/DDBJ whole genome shotgun (WGS) entry which is preliminary data.</text>
</comment>
<dbReference type="Proteomes" id="UP001237642">
    <property type="component" value="Unassembled WGS sequence"/>
</dbReference>
<dbReference type="Gene3D" id="1.10.287.110">
    <property type="entry name" value="DnaJ domain"/>
    <property type="match status" value="1"/>
</dbReference>
<dbReference type="CDD" id="cd06257">
    <property type="entry name" value="DnaJ"/>
    <property type="match status" value="1"/>
</dbReference>
<dbReference type="InterPro" id="IPR001623">
    <property type="entry name" value="DnaJ_domain"/>
</dbReference>
<dbReference type="InterPro" id="IPR036869">
    <property type="entry name" value="J_dom_sf"/>
</dbReference>
<dbReference type="GO" id="GO:0072583">
    <property type="term" value="P:clathrin-dependent endocytosis"/>
    <property type="evidence" value="ECO:0007669"/>
    <property type="project" value="TreeGrafter"/>
</dbReference>
<dbReference type="SUPFAM" id="SSF46565">
    <property type="entry name" value="Chaperone J-domain"/>
    <property type="match status" value="1"/>
</dbReference>
<feature type="region of interest" description="Disordered" evidence="1">
    <location>
        <begin position="160"/>
        <end position="181"/>
    </location>
</feature>
<proteinExistence type="predicted"/>
<evidence type="ECO:0000313" key="3">
    <source>
        <dbReference type="Proteomes" id="UP001237642"/>
    </source>
</evidence>
<dbReference type="GO" id="GO:0030276">
    <property type="term" value="F:clathrin binding"/>
    <property type="evidence" value="ECO:0007669"/>
    <property type="project" value="TreeGrafter"/>
</dbReference>
<feature type="region of interest" description="Disordered" evidence="1">
    <location>
        <begin position="121"/>
        <end position="146"/>
    </location>
</feature>
<keyword evidence="3" id="KW-1185">Reference proteome</keyword>
<dbReference type="EMBL" id="JAUIZM010000008">
    <property type="protein sequence ID" value="KAK1368988.1"/>
    <property type="molecule type" value="Genomic_DNA"/>
</dbReference>
<dbReference type="PANTHER" id="PTHR23172">
    <property type="entry name" value="AUXILIN/CYCLIN G-ASSOCIATED KINASE-RELATED"/>
    <property type="match status" value="1"/>
</dbReference>
<dbReference type="PANTHER" id="PTHR23172:SF69">
    <property type="entry name" value="CHAPERONE DNAJ-DOMAIN SUPERFAMILY PROTEIN"/>
    <property type="match status" value="1"/>
</dbReference>
<sequence length="351" mass="40429">MWAKIFTRKSTKNTCRRSIHHEIKPLKPEDFDDIFGEPPRCIFSRHSSVVDEPSDYFDDDMFLRHGAEKNGQTRKLAGPVIVPAWNPSKVMQQGYQDTPDFPYSRPSFAGKQFTDYEQQTENFTSTPFSLSRRASSPESMSRGDYSYSSVKVSVGDEHDYTNKFHKNDDDDDDDDDDSVDDDNEIIRFNVFEFSYSCQEGTDEGVGVDEAIAWAKESYQSHTSSAEMTDMADERVDESEPLHLQGREMKMMEEGIKLWSCGKERNIELLLCTLQDILWPNSGWCPIPPTNLYESSNVKKAYQRARLRLHPDKLQQRGATLSQKYIAERIFLILQEAWDAYISQDIIISSRG</sequence>
<evidence type="ECO:0000313" key="2">
    <source>
        <dbReference type="EMBL" id="KAK1368988.1"/>
    </source>
</evidence>
<organism evidence="2 3">
    <name type="scientific">Heracleum sosnowskyi</name>
    <dbReference type="NCBI Taxonomy" id="360622"/>
    <lineage>
        <taxon>Eukaryota</taxon>
        <taxon>Viridiplantae</taxon>
        <taxon>Streptophyta</taxon>
        <taxon>Embryophyta</taxon>
        <taxon>Tracheophyta</taxon>
        <taxon>Spermatophyta</taxon>
        <taxon>Magnoliopsida</taxon>
        <taxon>eudicotyledons</taxon>
        <taxon>Gunneridae</taxon>
        <taxon>Pentapetalae</taxon>
        <taxon>asterids</taxon>
        <taxon>campanulids</taxon>
        <taxon>Apiales</taxon>
        <taxon>Apiaceae</taxon>
        <taxon>Apioideae</taxon>
        <taxon>apioid superclade</taxon>
        <taxon>Tordylieae</taxon>
        <taxon>Tordyliinae</taxon>
        <taxon>Heracleum</taxon>
    </lineage>
</organism>
<dbReference type="GO" id="GO:0005737">
    <property type="term" value="C:cytoplasm"/>
    <property type="evidence" value="ECO:0007669"/>
    <property type="project" value="TreeGrafter"/>
</dbReference>
<feature type="compositionally biased region" description="Acidic residues" evidence="1">
    <location>
        <begin position="169"/>
        <end position="181"/>
    </location>
</feature>
<dbReference type="GO" id="GO:0031982">
    <property type="term" value="C:vesicle"/>
    <property type="evidence" value="ECO:0007669"/>
    <property type="project" value="TreeGrafter"/>
</dbReference>
<dbReference type="AlphaFoldDB" id="A0AAD8MEB0"/>
<dbReference type="GO" id="GO:0072318">
    <property type="term" value="P:clathrin coat disassembly"/>
    <property type="evidence" value="ECO:0007669"/>
    <property type="project" value="TreeGrafter"/>
</dbReference>
<reference evidence="2" key="1">
    <citation type="submission" date="2023-02" db="EMBL/GenBank/DDBJ databases">
        <title>Genome of toxic invasive species Heracleum sosnowskyi carries increased number of genes despite the absence of recent whole-genome duplications.</title>
        <authorList>
            <person name="Schelkunov M."/>
            <person name="Shtratnikova V."/>
            <person name="Makarenko M."/>
            <person name="Klepikova A."/>
            <person name="Omelchenko D."/>
            <person name="Novikova G."/>
            <person name="Obukhova E."/>
            <person name="Bogdanov V."/>
            <person name="Penin A."/>
            <person name="Logacheva M."/>
        </authorList>
    </citation>
    <scope>NUCLEOTIDE SEQUENCE</scope>
    <source>
        <strain evidence="2">Hsosn_3</strain>
        <tissue evidence="2">Leaf</tissue>
    </source>
</reference>
<feature type="compositionally biased region" description="Polar residues" evidence="1">
    <location>
        <begin position="121"/>
        <end position="139"/>
    </location>
</feature>
<reference evidence="2" key="2">
    <citation type="submission" date="2023-05" db="EMBL/GenBank/DDBJ databases">
        <authorList>
            <person name="Schelkunov M.I."/>
        </authorList>
    </citation>
    <scope>NUCLEOTIDE SEQUENCE</scope>
    <source>
        <strain evidence="2">Hsosn_3</strain>
        <tissue evidence="2">Leaf</tissue>
    </source>
</reference>
<gene>
    <name evidence="2" type="ORF">POM88_035080</name>
</gene>